<protein>
    <submittedName>
        <fullName evidence="1">Uncharacterized protein</fullName>
    </submittedName>
</protein>
<proteinExistence type="predicted"/>
<organism evidence="1 2">
    <name type="scientific">Nonomuraea soli</name>
    <dbReference type="NCBI Taxonomy" id="1032476"/>
    <lineage>
        <taxon>Bacteria</taxon>
        <taxon>Bacillati</taxon>
        <taxon>Actinomycetota</taxon>
        <taxon>Actinomycetes</taxon>
        <taxon>Streptosporangiales</taxon>
        <taxon>Streptosporangiaceae</taxon>
        <taxon>Nonomuraea</taxon>
    </lineage>
</organism>
<comment type="caution">
    <text evidence="1">The sequence shown here is derived from an EMBL/GenBank/DDBJ whole genome shotgun (WGS) entry which is preliminary data.</text>
</comment>
<dbReference type="AlphaFoldDB" id="A0A7W0CTJ3"/>
<dbReference type="Proteomes" id="UP000530928">
    <property type="component" value="Unassembled WGS sequence"/>
</dbReference>
<sequence>MLYVFGFDQTGVLLSDLYFVDPNPAKGQEGPEHGVRLEVRELERGALKGSIYSAQPIAAGRPIWRVDLLESVDGRPGSFDRTHHHPEFTAGWDPSARKFERELSAEPLKWLADRLDTLDGPLEELPEGDKKALRAAAPEIVEATGRLLERVRAGELGVAPTDMPLKDARVGWL</sequence>
<dbReference type="EMBL" id="JACDUR010000010">
    <property type="protein sequence ID" value="MBA2896967.1"/>
    <property type="molecule type" value="Genomic_DNA"/>
</dbReference>
<dbReference type="RefSeq" id="WP_246380195.1">
    <property type="nucleotide sequence ID" value="NZ_BAABAM010000010.1"/>
</dbReference>
<accession>A0A7W0CTJ3</accession>
<name>A0A7W0CTJ3_9ACTN</name>
<gene>
    <name evidence="1" type="ORF">HNR30_008363</name>
</gene>
<evidence type="ECO:0000313" key="1">
    <source>
        <dbReference type="EMBL" id="MBA2896967.1"/>
    </source>
</evidence>
<keyword evidence="2" id="KW-1185">Reference proteome</keyword>
<evidence type="ECO:0000313" key="2">
    <source>
        <dbReference type="Proteomes" id="UP000530928"/>
    </source>
</evidence>
<reference evidence="1 2" key="1">
    <citation type="submission" date="2020-07" db="EMBL/GenBank/DDBJ databases">
        <title>Genomic Encyclopedia of Type Strains, Phase IV (KMG-IV): sequencing the most valuable type-strain genomes for metagenomic binning, comparative biology and taxonomic classification.</title>
        <authorList>
            <person name="Goeker M."/>
        </authorList>
    </citation>
    <scope>NUCLEOTIDE SEQUENCE [LARGE SCALE GENOMIC DNA]</scope>
    <source>
        <strain evidence="1 2">DSM 45533</strain>
    </source>
</reference>